<evidence type="ECO:0000313" key="8">
    <source>
        <dbReference type="EMBL" id="DBA01206.1"/>
    </source>
</evidence>
<dbReference type="InterPro" id="IPR037359">
    <property type="entry name" value="NST/OST"/>
</dbReference>
<dbReference type="Pfam" id="PF05118">
    <property type="entry name" value="Asp_Arg_Hydrox"/>
    <property type="match status" value="1"/>
</dbReference>
<feature type="active site" description="For sulfotransferase activity" evidence="4">
    <location>
        <position position="239"/>
    </location>
</feature>
<comment type="caution">
    <text evidence="8">The sequence shown here is derived from an EMBL/GenBank/DDBJ whole genome shotgun (WGS) entry which is preliminary data.</text>
</comment>
<accession>A0AAV2Z495</accession>
<keyword evidence="3" id="KW-0325">Glycoprotein</keyword>
<dbReference type="EMBL" id="DAKRPA010000052">
    <property type="protein sequence ID" value="DBA01206.1"/>
    <property type="molecule type" value="Genomic_DNA"/>
</dbReference>
<evidence type="ECO:0008006" key="10">
    <source>
        <dbReference type="Google" id="ProtNLM"/>
    </source>
</evidence>
<organism evidence="8 9">
    <name type="scientific">Lagenidium giganteum</name>
    <dbReference type="NCBI Taxonomy" id="4803"/>
    <lineage>
        <taxon>Eukaryota</taxon>
        <taxon>Sar</taxon>
        <taxon>Stramenopiles</taxon>
        <taxon>Oomycota</taxon>
        <taxon>Peronosporomycetes</taxon>
        <taxon>Pythiales</taxon>
        <taxon>Pythiaceae</taxon>
    </lineage>
</organism>
<evidence type="ECO:0000256" key="2">
    <source>
        <dbReference type="ARBA" id="ARBA00022679"/>
    </source>
</evidence>
<dbReference type="SUPFAM" id="SSF51197">
    <property type="entry name" value="Clavaminate synthase-like"/>
    <property type="match status" value="1"/>
</dbReference>
<dbReference type="InterPro" id="IPR027417">
    <property type="entry name" value="P-loop_NTPase"/>
</dbReference>
<evidence type="ECO:0000313" key="9">
    <source>
        <dbReference type="Proteomes" id="UP001146120"/>
    </source>
</evidence>
<gene>
    <name evidence="8" type="ORF">N0F65_002341</name>
</gene>
<dbReference type="Proteomes" id="UP001146120">
    <property type="component" value="Unassembled WGS sequence"/>
</dbReference>
<protein>
    <recommendedName>
        <fullName evidence="10">Sulfotransferase</fullName>
    </recommendedName>
</protein>
<keyword evidence="9" id="KW-1185">Reference proteome</keyword>
<reference evidence="8" key="1">
    <citation type="submission" date="2022-11" db="EMBL/GenBank/DDBJ databases">
        <authorList>
            <person name="Morgan W.R."/>
            <person name="Tartar A."/>
        </authorList>
    </citation>
    <scope>NUCLEOTIDE SEQUENCE</scope>
    <source>
        <strain evidence="8">ARSEF 373</strain>
    </source>
</reference>
<dbReference type="InterPro" id="IPR027443">
    <property type="entry name" value="IPNS-like_sf"/>
</dbReference>
<evidence type="ECO:0000256" key="4">
    <source>
        <dbReference type="PIRSR" id="PIRSR637359-1"/>
    </source>
</evidence>
<dbReference type="Gene3D" id="2.60.120.330">
    <property type="entry name" value="B-lactam Antibiotic, Isopenicillin N Synthase, Chain"/>
    <property type="match status" value="1"/>
</dbReference>
<evidence type="ECO:0000256" key="3">
    <source>
        <dbReference type="ARBA" id="ARBA00023180"/>
    </source>
</evidence>
<feature type="binding site" evidence="5">
    <location>
        <position position="347"/>
    </location>
    <ligand>
        <name>3'-phosphoadenylyl sulfate</name>
        <dbReference type="ChEBI" id="CHEBI:58339"/>
    </ligand>
</feature>
<dbReference type="PANTHER" id="PTHR10605:SF56">
    <property type="entry name" value="BIFUNCTIONAL HEPARAN SULFATE N-DEACETYLASE_N-SULFOTRANSFERASE"/>
    <property type="match status" value="1"/>
</dbReference>
<dbReference type="AlphaFoldDB" id="A0AAV2Z495"/>
<keyword evidence="2" id="KW-0808">Transferase</keyword>
<feature type="domain" description="Aspartyl/asparaginy/proline hydroxylase" evidence="7">
    <location>
        <begin position="103"/>
        <end position="194"/>
    </location>
</feature>
<evidence type="ECO:0000259" key="7">
    <source>
        <dbReference type="Pfam" id="PF05118"/>
    </source>
</evidence>
<name>A0AAV2Z495_9STRA</name>
<dbReference type="Gene3D" id="3.40.50.300">
    <property type="entry name" value="P-loop containing nucleotide triphosphate hydrolases"/>
    <property type="match status" value="1"/>
</dbReference>
<comment type="similarity">
    <text evidence="1">Belongs to the aspartyl/asparaginyl beta-hydroxylase family.</text>
</comment>
<dbReference type="GO" id="GO:0008146">
    <property type="term" value="F:sulfotransferase activity"/>
    <property type="evidence" value="ECO:0007669"/>
    <property type="project" value="InterPro"/>
</dbReference>
<dbReference type="SUPFAM" id="SSF52540">
    <property type="entry name" value="P-loop containing nucleoside triphosphate hydrolases"/>
    <property type="match status" value="1"/>
</dbReference>
<sequence length="517" mass="59479">MRVPLPEIDPAIASTFPLVVERQRNIDISRIQARIRAGGRELWNPKHQKDNVPVQRAGHDRWGIGKVVFIFSDDYIDNVYTFPWYNEWKPELDAIFAQLDIPVERVIRCILASMPPGSDIPTHHDTGAWVSKSHRMHIPIFTDSSIDFKVGIHQDNMVKVPFEQGNLYELNNASKHTVKSNWDQHRVHMIFDYVEEGFPLNRIQLEPGMVVHQTRRTLDLSTDYGKRPAPSFMVIGAQKAGTTSLYDYITQHDLVVPTKRKETHYLDWRWNNKLPAIDTPEGAKAHLDYYMNFYEKELLYKCPSLMSGEATPSYLLGGSIVIDRVKRIAPVCKVLAILRNPVDRAYSHYCMTADTEGNEQQLRNRGHHHLKGRTFEQIVDEELAELSALGVHPDMDFADFDEKYLKGRLAFDHGAHAYVARGLYALQLADWLVAFKQDDVLVLTLDEMKSSEGLHRTMDKVFSFLELPPHRIEDVTAKNTRKYEPLSAELRARLAEFYAPYNEKLNAMLGRDLGWNA</sequence>
<feature type="domain" description="Sulfotransferase" evidence="6">
    <location>
        <begin position="231"/>
        <end position="475"/>
    </location>
</feature>
<dbReference type="InterPro" id="IPR007803">
    <property type="entry name" value="Asp/Arg/Pro-Hydrxlase"/>
</dbReference>
<evidence type="ECO:0000259" key="6">
    <source>
        <dbReference type="Pfam" id="PF00685"/>
    </source>
</evidence>
<evidence type="ECO:0000256" key="5">
    <source>
        <dbReference type="PIRSR" id="PIRSR637359-2"/>
    </source>
</evidence>
<reference evidence="8" key="2">
    <citation type="journal article" date="2023" name="Microbiol Resour">
        <title>Decontamination and Annotation of the Draft Genome Sequence of the Oomycete Lagenidium giganteum ARSEF 373.</title>
        <authorList>
            <person name="Morgan W.R."/>
            <person name="Tartar A."/>
        </authorList>
    </citation>
    <scope>NUCLEOTIDE SEQUENCE</scope>
    <source>
        <strain evidence="8">ARSEF 373</strain>
    </source>
</reference>
<proteinExistence type="inferred from homology"/>
<feature type="binding site" evidence="5">
    <location>
        <position position="339"/>
    </location>
    <ligand>
        <name>3'-phosphoadenylyl sulfate</name>
        <dbReference type="ChEBI" id="CHEBI:58339"/>
    </ligand>
</feature>
<dbReference type="PANTHER" id="PTHR10605">
    <property type="entry name" value="HEPARAN SULFATE SULFOTRANSFERASE"/>
    <property type="match status" value="1"/>
</dbReference>
<dbReference type="Pfam" id="PF00685">
    <property type="entry name" value="Sulfotransfer_1"/>
    <property type="match status" value="1"/>
</dbReference>
<evidence type="ECO:0000256" key="1">
    <source>
        <dbReference type="ARBA" id="ARBA00007730"/>
    </source>
</evidence>
<dbReference type="InterPro" id="IPR000863">
    <property type="entry name" value="Sulfotransferase_dom"/>
</dbReference>